<keyword evidence="7" id="KW-0808">Transferase</keyword>
<evidence type="ECO:0000256" key="12">
    <source>
        <dbReference type="ARBA" id="ARBA00022842"/>
    </source>
</evidence>
<evidence type="ECO:0000256" key="13">
    <source>
        <dbReference type="ARBA" id="ARBA00033470"/>
    </source>
</evidence>
<dbReference type="RefSeq" id="WP_413280985.1">
    <property type="nucleotide sequence ID" value="NZ_JBHFNT010000270.1"/>
</dbReference>
<dbReference type="InterPro" id="IPR013815">
    <property type="entry name" value="ATP_grasp_subdomain_1"/>
</dbReference>
<evidence type="ECO:0000259" key="16">
    <source>
        <dbReference type="Pfam" id="PF01326"/>
    </source>
</evidence>
<reference evidence="18 19" key="1">
    <citation type="submission" date="2024-09" db="EMBL/GenBank/DDBJ databases">
        <title>Floridaenema gen nov. (Aerosakkonemataceae, Aerosakkonematales ord. nov., Cyanobacteria) from benthic tropical and subtropical fresh waters, with the description of four new species.</title>
        <authorList>
            <person name="Moretto J.A."/>
            <person name="Berthold D.E."/>
            <person name="Lefler F.W."/>
            <person name="Huang I.-S."/>
            <person name="Laughinghouse H. IV."/>
        </authorList>
    </citation>
    <scope>NUCLEOTIDE SEQUENCE [LARGE SCALE GENOMIC DNA]</scope>
    <source>
        <strain evidence="18 19">BLCC-F167</strain>
    </source>
</reference>
<evidence type="ECO:0000313" key="19">
    <source>
        <dbReference type="Proteomes" id="UP001576780"/>
    </source>
</evidence>
<dbReference type="Gene3D" id="3.50.30.10">
    <property type="entry name" value="Phosphohistidine domain"/>
    <property type="match status" value="1"/>
</dbReference>
<evidence type="ECO:0000256" key="9">
    <source>
        <dbReference type="ARBA" id="ARBA00022741"/>
    </source>
</evidence>
<dbReference type="InterPro" id="IPR008279">
    <property type="entry name" value="PEP-util_enz_mobile_dom"/>
</dbReference>
<dbReference type="InterPro" id="IPR018274">
    <property type="entry name" value="PEP_util_AS"/>
</dbReference>
<dbReference type="PANTHER" id="PTHR43030:SF1">
    <property type="entry name" value="PHOSPHOENOLPYRUVATE SYNTHASE"/>
    <property type="match status" value="1"/>
</dbReference>
<sequence>MDDFLWLDRIRFDDRLAVGEKAFYLSHLTHRGYPVIPGFVVKAPVLRLFLASIEWLDPFFADLANSALHLDVDNPRQLQLVAQHIRREIVATALPEKWLDDLVAVCRNLPGNALIFRPSLALPAQVGDSSANFSGLWESHVCGLSPEAIANAVKRTWAELFRARSLLYWQRLGIQLPKINMAILVQPLQNCLASGWLQTGNFLSQPTTRNGSSKWQIQATWGLEMSLMKGEVLPDFYEIEPENSAIVNQKLGVKTLAYRLLESSHSSVEARWNQVAVNPPLQVYLPSEEAQKQYVLSANDLQSLVQLGHQLTAELGMALSMGWMLVVNESEVRESKFYLTQIQSYDRRNEGFSISQGSLSEEEKTRNSFLAADSAFVERDLPAKPVTSQVFKGLGAAGGRAIAKAQVVTDFPTQDWHTFPSGEILILKHLRPDWLPLLRKSAGVVAEQGGMTCHAAIIARELGIPAVVGVSGATRLIETGMFLLVDGDRGEIHLDREQGLKLKKQQNRSRASIVDLGDRERFQMMNLPSLMATKLMVNLSQPSTIERAANLPVDGVGLLRSELMLLEVLEGQHPHRWLNSGQKEQLLARLTETVCQFASAFAPRPVFYRSLDWRSHEFQNAFPQSNKEVNPMLGMRGTFAYLQDPTFFDLELEVLQKVLQSGYSNVNLILPFVRTVEEFAFCRRRITEFGLFSTTQFQLWIMAEVPSVLFLIPDYVKAGCMGISIGTNDLTQLLLGVDRDKAEMATAFDERHPAVMQAIQQLIYQAKKAGIPCSICGQAPAQYPELIENLVNWGISSISVSLDAVEFAHNAIVRAEQRLILEAARQQLGTTEEPF</sequence>
<dbReference type="Pfam" id="PF01326">
    <property type="entry name" value="PPDK_N"/>
    <property type="match status" value="1"/>
</dbReference>
<evidence type="ECO:0000256" key="11">
    <source>
        <dbReference type="ARBA" id="ARBA00022840"/>
    </source>
</evidence>
<evidence type="ECO:0000256" key="6">
    <source>
        <dbReference type="ARBA" id="ARBA00021623"/>
    </source>
</evidence>
<dbReference type="InterPro" id="IPR002192">
    <property type="entry name" value="PPDK_AMP/ATP-bd"/>
</dbReference>
<comment type="pathway">
    <text evidence="3">Carbohydrate biosynthesis; gluconeogenesis.</text>
</comment>
<evidence type="ECO:0000256" key="2">
    <source>
        <dbReference type="ARBA" id="ARBA00002988"/>
    </source>
</evidence>
<name>A0ABV4WUA3_9CYAN</name>
<feature type="domain" description="PEP-utilising enzyme mobile" evidence="15">
    <location>
        <begin position="419"/>
        <end position="490"/>
    </location>
</feature>
<accession>A0ABV4WUA3</accession>
<comment type="caution">
    <text evidence="18">The sequence shown here is derived from an EMBL/GenBank/DDBJ whole genome shotgun (WGS) entry which is preliminary data.</text>
</comment>
<evidence type="ECO:0000256" key="10">
    <source>
        <dbReference type="ARBA" id="ARBA00022777"/>
    </source>
</evidence>
<dbReference type="InterPro" id="IPR006319">
    <property type="entry name" value="PEP_synth"/>
</dbReference>
<dbReference type="Gene3D" id="3.20.20.60">
    <property type="entry name" value="Phosphoenolpyruvate-binding domains"/>
    <property type="match status" value="1"/>
</dbReference>
<dbReference type="SUPFAM" id="SSF56059">
    <property type="entry name" value="Glutathione synthetase ATP-binding domain-like"/>
    <property type="match status" value="1"/>
</dbReference>
<keyword evidence="11" id="KW-0067">ATP-binding</keyword>
<dbReference type="Gene3D" id="3.30.470.20">
    <property type="entry name" value="ATP-grasp fold, B domain"/>
    <property type="match status" value="1"/>
</dbReference>
<keyword evidence="10" id="KW-0418">Kinase</keyword>
<evidence type="ECO:0000256" key="4">
    <source>
        <dbReference type="ARBA" id="ARBA00007837"/>
    </source>
</evidence>
<evidence type="ECO:0000259" key="15">
    <source>
        <dbReference type="Pfam" id="PF00391"/>
    </source>
</evidence>
<dbReference type="Gene3D" id="3.30.1490.20">
    <property type="entry name" value="ATP-grasp fold, A domain"/>
    <property type="match status" value="1"/>
</dbReference>
<evidence type="ECO:0000259" key="17">
    <source>
        <dbReference type="Pfam" id="PF02896"/>
    </source>
</evidence>
<evidence type="ECO:0000256" key="5">
    <source>
        <dbReference type="ARBA" id="ARBA00011996"/>
    </source>
</evidence>
<dbReference type="Pfam" id="PF00391">
    <property type="entry name" value="PEP-utilizers"/>
    <property type="match status" value="1"/>
</dbReference>
<organism evidence="18 19">
    <name type="scientific">Floridaenema evergladense BLCC-F167</name>
    <dbReference type="NCBI Taxonomy" id="3153639"/>
    <lineage>
        <taxon>Bacteria</taxon>
        <taxon>Bacillati</taxon>
        <taxon>Cyanobacteriota</taxon>
        <taxon>Cyanophyceae</taxon>
        <taxon>Oscillatoriophycideae</taxon>
        <taxon>Aerosakkonematales</taxon>
        <taxon>Aerosakkonemataceae</taxon>
        <taxon>Floridanema</taxon>
        <taxon>Floridanema evergladense</taxon>
    </lineage>
</organism>
<proteinExistence type="inferred from homology"/>
<evidence type="ECO:0000313" key="18">
    <source>
        <dbReference type="EMBL" id="MFB2838684.1"/>
    </source>
</evidence>
<dbReference type="Pfam" id="PF02896">
    <property type="entry name" value="PEP-utilizers_C"/>
    <property type="match status" value="1"/>
</dbReference>
<keyword evidence="9" id="KW-0547">Nucleotide-binding</keyword>
<dbReference type="InterPro" id="IPR036637">
    <property type="entry name" value="Phosphohistidine_dom_sf"/>
</dbReference>
<feature type="domain" description="Pyruvate phosphate dikinase AMP/ATP-binding" evidence="16">
    <location>
        <begin position="17"/>
        <end position="350"/>
    </location>
</feature>
<dbReference type="Proteomes" id="UP001576780">
    <property type="component" value="Unassembled WGS sequence"/>
</dbReference>
<feature type="domain" description="PEP-utilising enzyme C-terminal" evidence="17">
    <location>
        <begin position="525"/>
        <end position="815"/>
    </location>
</feature>
<dbReference type="SUPFAM" id="SSF51621">
    <property type="entry name" value="Phosphoenolpyruvate/pyruvate domain"/>
    <property type="match status" value="1"/>
</dbReference>
<dbReference type="InterPro" id="IPR040442">
    <property type="entry name" value="Pyrv_kinase-like_dom_sf"/>
</dbReference>
<protein>
    <recommendedName>
        <fullName evidence="6">Phosphoenolpyruvate synthase</fullName>
        <ecNumber evidence="5">2.7.9.2</ecNumber>
    </recommendedName>
    <alternativeName>
        <fullName evidence="13">Pyruvate, water dikinase</fullName>
    </alternativeName>
</protein>
<keyword evidence="8" id="KW-0479">Metal-binding</keyword>
<evidence type="ECO:0000256" key="14">
    <source>
        <dbReference type="ARBA" id="ARBA00047700"/>
    </source>
</evidence>
<evidence type="ECO:0000256" key="3">
    <source>
        <dbReference type="ARBA" id="ARBA00004742"/>
    </source>
</evidence>
<comment type="similarity">
    <text evidence="4">Belongs to the PEP-utilizing enzyme family.</text>
</comment>
<dbReference type="EC" id="2.7.9.2" evidence="5"/>
<dbReference type="InterPro" id="IPR015813">
    <property type="entry name" value="Pyrv/PenolPyrv_kinase-like_dom"/>
</dbReference>
<dbReference type="EMBL" id="JBHFNT010000270">
    <property type="protein sequence ID" value="MFB2838684.1"/>
    <property type="molecule type" value="Genomic_DNA"/>
</dbReference>
<comment type="function">
    <text evidence="2">Catalyzes the phosphorylation of pyruvate to phosphoenolpyruvate.</text>
</comment>
<comment type="cofactor">
    <cofactor evidence="1">
        <name>Mg(2+)</name>
        <dbReference type="ChEBI" id="CHEBI:18420"/>
    </cofactor>
</comment>
<evidence type="ECO:0000256" key="8">
    <source>
        <dbReference type="ARBA" id="ARBA00022723"/>
    </source>
</evidence>
<dbReference type="InterPro" id="IPR000121">
    <property type="entry name" value="PEP_util_C"/>
</dbReference>
<comment type="catalytic activity">
    <reaction evidence="14">
        <text>pyruvate + ATP + H2O = phosphoenolpyruvate + AMP + phosphate + 2 H(+)</text>
        <dbReference type="Rhea" id="RHEA:11364"/>
        <dbReference type="ChEBI" id="CHEBI:15361"/>
        <dbReference type="ChEBI" id="CHEBI:15377"/>
        <dbReference type="ChEBI" id="CHEBI:15378"/>
        <dbReference type="ChEBI" id="CHEBI:30616"/>
        <dbReference type="ChEBI" id="CHEBI:43474"/>
        <dbReference type="ChEBI" id="CHEBI:58702"/>
        <dbReference type="ChEBI" id="CHEBI:456215"/>
        <dbReference type="EC" id="2.7.9.2"/>
    </reaction>
</comment>
<keyword evidence="19" id="KW-1185">Reference proteome</keyword>
<keyword evidence="12" id="KW-0460">Magnesium</keyword>
<dbReference type="SUPFAM" id="SSF52009">
    <property type="entry name" value="Phosphohistidine domain"/>
    <property type="match status" value="1"/>
</dbReference>
<gene>
    <name evidence="18" type="ORF">ACE1CA_29705</name>
</gene>
<evidence type="ECO:0000256" key="7">
    <source>
        <dbReference type="ARBA" id="ARBA00022679"/>
    </source>
</evidence>
<dbReference type="PANTHER" id="PTHR43030">
    <property type="entry name" value="PHOSPHOENOLPYRUVATE SYNTHASE"/>
    <property type="match status" value="1"/>
</dbReference>
<dbReference type="PROSITE" id="PS00370">
    <property type="entry name" value="PEP_ENZYMES_PHOS_SITE"/>
    <property type="match status" value="1"/>
</dbReference>
<evidence type="ECO:0000256" key="1">
    <source>
        <dbReference type="ARBA" id="ARBA00001946"/>
    </source>
</evidence>